<feature type="compositionally biased region" description="Polar residues" evidence="8">
    <location>
        <begin position="525"/>
        <end position="534"/>
    </location>
</feature>
<feature type="compositionally biased region" description="Polar residues" evidence="8">
    <location>
        <begin position="602"/>
        <end position="637"/>
    </location>
</feature>
<feature type="region of interest" description="Disordered" evidence="8">
    <location>
        <begin position="128"/>
        <end position="190"/>
    </location>
</feature>
<comment type="caution">
    <text evidence="10">The sequence shown here is derived from an EMBL/GenBank/DDBJ whole genome shotgun (WGS) entry which is preliminary data.</text>
</comment>
<feature type="region of interest" description="Disordered" evidence="8">
    <location>
        <begin position="729"/>
        <end position="751"/>
    </location>
</feature>
<evidence type="ECO:0000256" key="6">
    <source>
        <dbReference type="ARBA" id="ARBA00023242"/>
    </source>
</evidence>
<dbReference type="EMBL" id="NEDP02076634">
    <property type="protein sequence ID" value="OWF36353.1"/>
    <property type="molecule type" value="Genomic_DNA"/>
</dbReference>
<dbReference type="FunFam" id="3.30.160.60:FF:000624">
    <property type="entry name" value="zinc finger protein 697"/>
    <property type="match status" value="1"/>
</dbReference>
<evidence type="ECO:0000313" key="10">
    <source>
        <dbReference type="EMBL" id="OWF36353.1"/>
    </source>
</evidence>
<dbReference type="GO" id="GO:0008270">
    <property type="term" value="F:zinc ion binding"/>
    <property type="evidence" value="ECO:0007669"/>
    <property type="project" value="UniProtKB-KW"/>
</dbReference>
<feature type="domain" description="C2H2-type" evidence="9">
    <location>
        <begin position="381"/>
        <end position="408"/>
    </location>
</feature>
<evidence type="ECO:0000256" key="5">
    <source>
        <dbReference type="ARBA" id="ARBA00022833"/>
    </source>
</evidence>
<proteinExistence type="predicted"/>
<dbReference type="InterPro" id="IPR013087">
    <property type="entry name" value="Znf_C2H2_type"/>
</dbReference>
<dbReference type="SMART" id="SM00355">
    <property type="entry name" value="ZnF_C2H2"/>
    <property type="match status" value="13"/>
</dbReference>
<dbReference type="Proteomes" id="UP000242188">
    <property type="component" value="Unassembled WGS sequence"/>
</dbReference>
<feature type="domain" description="C2H2-type" evidence="9">
    <location>
        <begin position="327"/>
        <end position="345"/>
    </location>
</feature>
<feature type="compositionally biased region" description="Acidic residues" evidence="8">
    <location>
        <begin position="31"/>
        <end position="42"/>
    </location>
</feature>
<dbReference type="PANTHER" id="PTHR24394">
    <property type="entry name" value="ZINC FINGER PROTEIN"/>
    <property type="match status" value="1"/>
</dbReference>
<dbReference type="AlphaFoldDB" id="A0A210PIQ0"/>
<keyword evidence="6" id="KW-0539">Nucleus</keyword>
<feature type="compositionally biased region" description="Basic and acidic residues" evidence="8">
    <location>
        <begin position="560"/>
        <end position="575"/>
    </location>
</feature>
<dbReference type="GO" id="GO:0005634">
    <property type="term" value="C:nucleus"/>
    <property type="evidence" value="ECO:0007669"/>
    <property type="project" value="UniProtKB-SubCell"/>
</dbReference>
<feature type="domain" description="C2H2-type" evidence="9">
    <location>
        <begin position="409"/>
        <end position="437"/>
    </location>
</feature>
<feature type="domain" description="C2H2-type" evidence="9">
    <location>
        <begin position="438"/>
        <end position="465"/>
    </location>
</feature>
<feature type="domain" description="C2H2-type" evidence="9">
    <location>
        <begin position="300"/>
        <end position="327"/>
    </location>
</feature>
<keyword evidence="3" id="KW-0677">Repeat</keyword>
<feature type="domain" description="C2H2-type" evidence="9">
    <location>
        <begin position="840"/>
        <end position="868"/>
    </location>
</feature>
<feature type="domain" description="C2H2-type" evidence="9">
    <location>
        <begin position="272"/>
        <end position="299"/>
    </location>
</feature>
<gene>
    <name evidence="10" type="ORF">KP79_PYT03211</name>
</gene>
<feature type="compositionally biased region" description="Basic and acidic residues" evidence="8">
    <location>
        <begin position="137"/>
        <end position="154"/>
    </location>
</feature>
<feature type="region of interest" description="Disordered" evidence="8">
    <location>
        <begin position="595"/>
        <end position="644"/>
    </location>
</feature>
<protein>
    <submittedName>
        <fullName evidence="10">Zinc finger protein 268</fullName>
    </submittedName>
</protein>
<sequence>MSEVTVLQTEAEVGRTDEEDASDKLFLGSSDTDDYISSDEESTPTREDNSSNLLSYDASSEPLNLCSSETKAMCNGARDPGEMPCTENGTLLEYSDLNEEDRNSENTGYDSSTNICYEEFDGIYSGYNSCDNSSHGDLPDTSHSSDESVTKRESQNGIEDSQVTKRESQNGIEDSHGHTSNTTGTNVESHQNICAKRENSAIVTDTELLKTDVYGCGSCGQQLSSKSGLRKHRCSQTAYTSTINAESSDEPEEEAAPPLKQSRCDLKPHKSFQCQLCEKSFSSQANCTRHMRNHIGDRPFSCEVCCNTFKMESDLHLHMSCHSDQTYSCDMCGEEFARQEYLRIHYTDERKAFACSICGQKIHSCMAYRNHMTNHQGDRPHVCEICDKSFPRSIYLKRHMAVHCGMETHTCVQCEKVFLDKNYLITHIQSAHSGLTNFQCSYCEKKFYNTGALTNHVKTHTRKKLFKCQVCKKVYQSKNEWRSHSRIHTEKHQFYTSILEEKATSDNDHAENSINFNNKVDKSSSPRAHNSSKTVGVMVMKVDKEGKPAEAKVTVSGSGEDGKEQRDIGTKKEAGQDAVPSDMSVIVVKIKQEEKEIDKRSTASPNDASSPRYTSLASHTPYNGITEKSSHPGNTITPLIPDDTSDLHDDLDQVVTLNTPEGVMYQCKVCGYQTRIKQSMLKHSRSHRGKKQSCRFCDALFADQYSLQHHYCTTHGEETFVSRDLVLNKHASDPGPQTHRHDPQKLTSNGTLHNLPFQTESNCHQPGQESLSRPVSSELSYRCEWCGKSYEKYQLYLDHCMTSHAQRKSYQCLKCHAKFSWRNSLHQHAKFCMNTEIEIYKCDQCPSEFKRKRDLKVHVEGKHGETEKLHTCSCGKTYKWQSGLARHRSKSGCSVEYVIHPSKFRA</sequence>
<reference evidence="10 11" key="1">
    <citation type="journal article" date="2017" name="Nat. Ecol. Evol.">
        <title>Scallop genome provides insights into evolution of bilaterian karyotype and development.</title>
        <authorList>
            <person name="Wang S."/>
            <person name="Zhang J."/>
            <person name="Jiao W."/>
            <person name="Li J."/>
            <person name="Xun X."/>
            <person name="Sun Y."/>
            <person name="Guo X."/>
            <person name="Huan P."/>
            <person name="Dong B."/>
            <person name="Zhang L."/>
            <person name="Hu X."/>
            <person name="Sun X."/>
            <person name="Wang J."/>
            <person name="Zhao C."/>
            <person name="Wang Y."/>
            <person name="Wang D."/>
            <person name="Huang X."/>
            <person name="Wang R."/>
            <person name="Lv J."/>
            <person name="Li Y."/>
            <person name="Zhang Z."/>
            <person name="Liu B."/>
            <person name="Lu W."/>
            <person name="Hui Y."/>
            <person name="Liang J."/>
            <person name="Zhou Z."/>
            <person name="Hou R."/>
            <person name="Li X."/>
            <person name="Liu Y."/>
            <person name="Li H."/>
            <person name="Ning X."/>
            <person name="Lin Y."/>
            <person name="Zhao L."/>
            <person name="Xing Q."/>
            <person name="Dou J."/>
            <person name="Li Y."/>
            <person name="Mao J."/>
            <person name="Guo H."/>
            <person name="Dou H."/>
            <person name="Li T."/>
            <person name="Mu C."/>
            <person name="Jiang W."/>
            <person name="Fu Q."/>
            <person name="Fu X."/>
            <person name="Miao Y."/>
            <person name="Liu J."/>
            <person name="Yu Q."/>
            <person name="Li R."/>
            <person name="Liao H."/>
            <person name="Li X."/>
            <person name="Kong Y."/>
            <person name="Jiang Z."/>
            <person name="Chourrout D."/>
            <person name="Li R."/>
            <person name="Bao Z."/>
        </authorList>
    </citation>
    <scope>NUCLEOTIDE SEQUENCE [LARGE SCALE GENOMIC DNA]</scope>
    <source>
        <strain evidence="10 11">PY_sf001</strain>
    </source>
</reference>
<evidence type="ECO:0000256" key="4">
    <source>
        <dbReference type="ARBA" id="ARBA00022771"/>
    </source>
</evidence>
<dbReference type="PANTHER" id="PTHR24394:SF29">
    <property type="entry name" value="MYONEURIN"/>
    <property type="match status" value="1"/>
</dbReference>
<accession>A0A210PIQ0</accession>
<dbReference type="SUPFAM" id="SSF57667">
    <property type="entry name" value="beta-beta-alpha zinc fingers"/>
    <property type="match status" value="7"/>
</dbReference>
<feature type="region of interest" description="Disordered" evidence="8">
    <location>
        <begin position="506"/>
        <end position="579"/>
    </location>
</feature>
<dbReference type="PROSITE" id="PS00028">
    <property type="entry name" value="ZINC_FINGER_C2H2_1"/>
    <property type="match status" value="10"/>
</dbReference>
<dbReference type="OrthoDB" id="6077919at2759"/>
<keyword evidence="4 7" id="KW-0863">Zinc-finger</keyword>
<evidence type="ECO:0000256" key="3">
    <source>
        <dbReference type="ARBA" id="ARBA00022737"/>
    </source>
</evidence>
<keyword evidence="5" id="KW-0862">Zinc</keyword>
<evidence type="ECO:0000256" key="1">
    <source>
        <dbReference type="ARBA" id="ARBA00004123"/>
    </source>
</evidence>
<evidence type="ECO:0000313" key="11">
    <source>
        <dbReference type="Proteomes" id="UP000242188"/>
    </source>
</evidence>
<keyword evidence="2" id="KW-0479">Metal-binding</keyword>
<evidence type="ECO:0000256" key="7">
    <source>
        <dbReference type="PROSITE-ProRule" id="PRU00042"/>
    </source>
</evidence>
<feature type="region of interest" description="Disordered" evidence="8">
    <location>
        <begin position="76"/>
        <end position="112"/>
    </location>
</feature>
<feature type="domain" description="C2H2-type" evidence="9">
    <location>
        <begin position="781"/>
        <end position="809"/>
    </location>
</feature>
<keyword evidence="11" id="KW-1185">Reference proteome</keyword>
<dbReference type="InterPro" id="IPR036236">
    <property type="entry name" value="Znf_C2H2_sf"/>
</dbReference>
<feature type="domain" description="C2H2-type" evidence="9">
    <location>
        <begin position="466"/>
        <end position="493"/>
    </location>
</feature>
<evidence type="ECO:0000259" key="9">
    <source>
        <dbReference type="PROSITE" id="PS50157"/>
    </source>
</evidence>
<comment type="subcellular location">
    <subcellularLocation>
        <location evidence="1">Nucleus</location>
    </subcellularLocation>
</comment>
<feature type="compositionally biased region" description="Basic and acidic residues" evidence="8">
    <location>
        <begin position="162"/>
        <end position="177"/>
    </location>
</feature>
<feature type="compositionally biased region" description="Basic and acidic residues" evidence="8">
    <location>
        <begin position="541"/>
        <end position="550"/>
    </location>
</feature>
<evidence type="ECO:0000256" key="2">
    <source>
        <dbReference type="ARBA" id="ARBA00022723"/>
    </source>
</evidence>
<feature type="compositionally biased region" description="Polar residues" evidence="8">
    <location>
        <begin position="178"/>
        <end position="190"/>
    </location>
</feature>
<feature type="region of interest" description="Disordered" evidence="8">
    <location>
        <begin position="241"/>
        <end position="262"/>
    </location>
</feature>
<dbReference type="PROSITE" id="PS50157">
    <property type="entry name" value="ZINC_FINGER_C2H2_2"/>
    <property type="match status" value="12"/>
</dbReference>
<feature type="domain" description="C2H2-type" evidence="9">
    <location>
        <begin position="214"/>
        <end position="241"/>
    </location>
</feature>
<evidence type="ECO:0000256" key="8">
    <source>
        <dbReference type="SAM" id="MobiDB-lite"/>
    </source>
</evidence>
<feature type="region of interest" description="Disordered" evidence="8">
    <location>
        <begin position="1"/>
        <end position="62"/>
    </location>
</feature>
<feature type="compositionally biased region" description="Polar residues" evidence="8">
    <location>
        <begin position="50"/>
        <end position="62"/>
    </location>
</feature>
<name>A0A210PIQ0_MIZYE</name>
<dbReference type="GO" id="GO:0000981">
    <property type="term" value="F:DNA-binding transcription factor activity, RNA polymerase II-specific"/>
    <property type="evidence" value="ECO:0007669"/>
    <property type="project" value="TreeGrafter"/>
</dbReference>
<dbReference type="Gene3D" id="3.30.160.60">
    <property type="entry name" value="Classic Zinc Finger"/>
    <property type="match status" value="9"/>
</dbReference>
<feature type="domain" description="C2H2-type" evidence="9">
    <location>
        <begin position="353"/>
        <end position="380"/>
    </location>
</feature>
<dbReference type="Pfam" id="PF00096">
    <property type="entry name" value="zf-C2H2"/>
    <property type="match status" value="4"/>
</dbReference>
<organism evidence="10 11">
    <name type="scientific">Mizuhopecten yessoensis</name>
    <name type="common">Japanese scallop</name>
    <name type="synonym">Patinopecten yessoensis</name>
    <dbReference type="NCBI Taxonomy" id="6573"/>
    <lineage>
        <taxon>Eukaryota</taxon>
        <taxon>Metazoa</taxon>
        <taxon>Spiralia</taxon>
        <taxon>Lophotrochozoa</taxon>
        <taxon>Mollusca</taxon>
        <taxon>Bivalvia</taxon>
        <taxon>Autobranchia</taxon>
        <taxon>Pteriomorphia</taxon>
        <taxon>Pectinida</taxon>
        <taxon>Pectinoidea</taxon>
        <taxon>Pectinidae</taxon>
        <taxon>Mizuhopecten</taxon>
    </lineage>
</organism>
<feature type="domain" description="C2H2-type" evidence="9">
    <location>
        <begin position="665"/>
        <end position="692"/>
    </location>
</feature>